<dbReference type="InterPro" id="IPR050160">
    <property type="entry name" value="MHC/Immunoglobulin"/>
</dbReference>
<organism evidence="2 3">
    <name type="scientific">Chelydra serpentina</name>
    <name type="common">Snapping turtle</name>
    <name type="synonym">Testudo serpentina</name>
    <dbReference type="NCBI Taxonomy" id="8475"/>
    <lineage>
        <taxon>Eukaryota</taxon>
        <taxon>Metazoa</taxon>
        <taxon>Chordata</taxon>
        <taxon>Craniata</taxon>
        <taxon>Vertebrata</taxon>
        <taxon>Euteleostomi</taxon>
        <taxon>Archelosauria</taxon>
        <taxon>Testudinata</taxon>
        <taxon>Testudines</taxon>
        <taxon>Cryptodira</taxon>
        <taxon>Durocryptodira</taxon>
        <taxon>Americhelydia</taxon>
        <taxon>Chelydroidea</taxon>
        <taxon>Chelydridae</taxon>
        <taxon>Chelydra</taxon>
    </lineage>
</organism>
<dbReference type="Pfam" id="PF07654">
    <property type="entry name" value="C1-set"/>
    <property type="match status" value="1"/>
</dbReference>
<dbReference type="PROSITE" id="PS50835">
    <property type="entry name" value="IG_LIKE"/>
    <property type="match status" value="1"/>
</dbReference>
<comment type="caution">
    <text evidence="2">The sequence shown here is derived from an EMBL/GenBank/DDBJ whole genome shotgun (WGS) entry which is preliminary data.</text>
</comment>
<evidence type="ECO:0000313" key="2">
    <source>
        <dbReference type="EMBL" id="KAG6920612.1"/>
    </source>
</evidence>
<dbReference type="PANTHER" id="PTHR19944:SF99">
    <property type="entry name" value="HLA CLASS II HISTOCOMPATIBILITY ANTIGEN, DRB1 BETA CHAIN"/>
    <property type="match status" value="1"/>
</dbReference>
<sequence>MVCSVMSFYLSGIEIKWFENGQEQTAGVVSTELLHNGDWTFQILLMLEMSPRRGDVYTCQVEPIRLQGPLTVHWEARTDSAGEDGGWGRGLHAGFGLHGPGIARLPEE</sequence>
<dbReference type="PANTHER" id="PTHR19944">
    <property type="entry name" value="MHC CLASS II-RELATED"/>
    <property type="match status" value="1"/>
</dbReference>
<evidence type="ECO:0000313" key="3">
    <source>
        <dbReference type="Proteomes" id="UP000765507"/>
    </source>
</evidence>
<evidence type="ECO:0000259" key="1">
    <source>
        <dbReference type="PROSITE" id="PS50835"/>
    </source>
</evidence>
<dbReference type="OrthoDB" id="9940220at2759"/>
<dbReference type="InterPro" id="IPR013783">
    <property type="entry name" value="Ig-like_fold"/>
</dbReference>
<dbReference type="Gene3D" id="2.60.40.10">
    <property type="entry name" value="Immunoglobulins"/>
    <property type="match status" value="1"/>
</dbReference>
<dbReference type="SUPFAM" id="SSF48726">
    <property type="entry name" value="Immunoglobulin"/>
    <property type="match status" value="1"/>
</dbReference>
<dbReference type="InterPro" id="IPR007110">
    <property type="entry name" value="Ig-like_dom"/>
</dbReference>
<protein>
    <submittedName>
        <fullName evidence="2">Major histocompatibility complex, class II, DP beta 1</fullName>
    </submittedName>
</protein>
<dbReference type="Proteomes" id="UP000765507">
    <property type="component" value="Unassembled WGS sequence"/>
</dbReference>
<dbReference type="EMBL" id="JAHGAV010005174">
    <property type="protein sequence ID" value="KAG6920612.1"/>
    <property type="molecule type" value="Genomic_DNA"/>
</dbReference>
<dbReference type="AlphaFoldDB" id="A0A8T1RUA9"/>
<reference evidence="2 3" key="1">
    <citation type="journal article" date="2020" name="G3 (Bethesda)">
        <title>Draft Genome of the Common Snapping Turtle, Chelydra serpentina, a Model for Phenotypic Plasticity in Reptiles.</title>
        <authorList>
            <person name="Das D."/>
            <person name="Singh S.K."/>
            <person name="Bierstedt J."/>
            <person name="Erickson A."/>
            <person name="Galli G.L.J."/>
            <person name="Crossley D.A. 2nd"/>
            <person name="Rhen T."/>
        </authorList>
    </citation>
    <scope>NUCLEOTIDE SEQUENCE [LARGE SCALE GENOMIC DNA]</scope>
    <source>
        <strain evidence="2">KW</strain>
    </source>
</reference>
<accession>A0A8T1RUA9</accession>
<dbReference type="InterPro" id="IPR003597">
    <property type="entry name" value="Ig_C1-set"/>
</dbReference>
<keyword evidence="3" id="KW-1185">Reference proteome</keyword>
<dbReference type="InterPro" id="IPR036179">
    <property type="entry name" value="Ig-like_dom_sf"/>
</dbReference>
<name>A0A8T1RUA9_CHESE</name>
<proteinExistence type="predicted"/>
<feature type="domain" description="Ig-like" evidence="1">
    <location>
        <begin position="1"/>
        <end position="71"/>
    </location>
</feature>
<dbReference type="SMART" id="SM00407">
    <property type="entry name" value="IGc1"/>
    <property type="match status" value="1"/>
</dbReference>
<gene>
    <name evidence="2" type="primary">HLA-DPB1</name>
    <name evidence="2" type="ORF">G0U57_016144</name>
</gene>